<dbReference type="InterPro" id="IPR011330">
    <property type="entry name" value="Glyco_hydro/deAcase_b/a-brl"/>
</dbReference>
<proteinExistence type="predicted"/>
<reference evidence="4 5" key="1">
    <citation type="submission" date="2019-06" db="EMBL/GenBank/DDBJ databases">
        <title>Whole genome shotgun sequence of Pseudonocardia hydrocarbonoxydans NBRC 14498.</title>
        <authorList>
            <person name="Hosoyama A."/>
            <person name="Uohara A."/>
            <person name="Ohji S."/>
            <person name="Ichikawa N."/>
        </authorList>
    </citation>
    <scope>NUCLEOTIDE SEQUENCE [LARGE SCALE GENOMIC DNA]</scope>
    <source>
        <strain evidence="4 5">NBRC 14498</strain>
    </source>
</reference>
<keyword evidence="2" id="KW-0732">Signal</keyword>
<dbReference type="AlphaFoldDB" id="A0A4Y3WK47"/>
<evidence type="ECO:0000256" key="2">
    <source>
        <dbReference type="ARBA" id="ARBA00022729"/>
    </source>
</evidence>
<protein>
    <submittedName>
        <fullName evidence="4">Polysaccharide deacetylase</fullName>
    </submittedName>
</protein>
<keyword evidence="5" id="KW-1185">Reference proteome</keyword>
<evidence type="ECO:0000256" key="1">
    <source>
        <dbReference type="ARBA" id="ARBA00004613"/>
    </source>
</evidence>
<dbReference type="PANTHER" id="PTHR34216:SF3">
    <property type="entry name" value="POLY-BETA-1,6-N-ACETYL-D-GLUCOSAMINE N-DEACETYLASE"/>
    <property type="match status" value="1"/>
</dbReference>
<sequence length="253" mass="27539">MSILCYHSVARGWDDPVSVEPADFERQCALVRRGGGTVPLREVLHRVAADGVAPRGATVLTFDDGFADYAEHAVPIMERHGLTATMYVVAGSVTGSGVSVNWITGLDPADAPALLTPDQIRDLHARGWDIGSHSMTHRDLSTLTEAECLADLRESRDLLSDLLGAAVTTLAYPFGKHAPHVRRAAERAGYTLAVALPDGPEEAGRFAVPRTGVYRGNPDWKFRVKSSAWYPRIRTSAIYRTMSSKRNATTVRT</sequence>
<dbReference type="CDD" id="cd10918">
    <property type="entry name" value="CE4_NodB_like_5s_6s"/>
    <property type="match status" value="1"/>
</dbReference>
<feature type="domain" description="NodB homology" evidence="3">
    <location>
        <begin position="56"/>
        <end position="253"/>
    </location>
</feature>
<dbReference type="PANTHER" id="PTHR34216">
    <property type="match status" value="1"/>
</dbReference>
<evidence type="ECO:0000313" key="5">
    <source>
        <dbReference type="Proteomes" id="UP000320338"/>
    </source>
</evidence>
<comment type="subcellular location">
    <subcellularLocation>
        <location evidence="1">Secreted</location>
    </subcellularLocation>
</comment>
<gene>
    <name evidence="4" type="ORF">PHY01_14370</name>
</gene>
<dbReference type="GO" id="GO:0005576">
    <property type="term" value="C:extracellular region"/>
    <property type="evidence" value="ECO:0007669"/>
    <property type="project" value="UniProtKB-SubCell"/>
</dbReference>
<evidence type="ECO:0000259" key="3">
    <source>
        <dbReference type="PROSITE" id="PS51677"/>
    </source>
</evidence>
<dbReference type="InterPro" id="IPR002509">
    <property type="entry name" value="NODB_dom"/>
</dbReference>
<dbReference type="PROSITE" id="PS51677">
    <property type="entry name" value="NODB"/>
    <property type="match status" value="1"/>
</dbReference>
<dbReference type="Proteomes" id="UP000320338">
    <property type="component" value="Unassembled WGS sequence"/>
</dbReference>
<name>A0A4Y3WK47_9PSEU</name>
<dbReference type="Pfam" id="PF01522">
    <property type="entry name" value="Polysacc_deac_1"/>
    <property type="match status" value="1"/>
</dbReference>
<dbReference type="GO" id="GO:0016810">
    <property type="term" value="F:hydrolase activity, acting on carbon-nitrogen (but not peptide) bonds"/>
    <property type="evidence" value="ECO:0007669"/>
    <property type="project" value="InterPro"/>
</dbReference>
<dbReference type="Gene3D" id="3.20.20.370">
    <property type="entry name" value="Glycoside hydrolase/deacetylase"/>
    <property type="match status" value="1"/>
</dbReference>
<dbReference type="SUPFAM" id="SSF88713">
    <property type="entry name" value="Glycoside hydrolase/deacetylase"/>
    <property type="match status" value="1"/>
</dbReference>
<dbReference type="GO" id="GO:0005975">
    <property type="term" value="P:carbohydrate metabolic process"/>
    <property type="evidence" value="ECO:0007669"/>
    <property type="project" value="InterPro"/>
</dbReference>
<comment type="caution">
    <text evidence="4">The sequence shown here is derived from an EMBL/GenBank/DDBJ whole genome shotgun (WGS) entry which is preliminary data.</text>
</comment>
<dbReference type="InterPro" id="IPR051398">
    <property type="entry name" value="Polysacch_Deacetylase"/>
</dbReference>
<accession>A0A4Y3WK47</accession>
<dbReference type="EMBL" id="BJNG01000014">
    <property type="protein sequence ID" value="GEC19154.1"/>
    <property type="molecule type" value="Genomic_DNA"/>
</dbReference>
<evidence type="ECO:0000313" key="4">
    <source>
        <dbReference type="EMBL" id="GEC19154.1"/>
    </source>
</evidence>
<organism evidence="4 5">
    <name type="scientific">Pseudonocardia hydrocarbonoxydans</name>
    <dbReference type="NCBI Taxonomy" id="76726"/>
    <lineage>
        <taxon>Bacteria</taxon>
        <taxon>Bacillati</taxon>
        <taxon>Actinomycetota</taxon>
        <taxon>Actinomycetes</taxon>
        <taxon>Pseudonocardiales</taxon>
        <taxon>Pseudonocardiaceae</taxon>
        <taxon>Pseudonocardia</taxon>
    </lineage>
</organism>
<dbReference type="RefSeq" id="WP_170183687.1">
    <property type="nucleotide sequence ID" value="NZ_BAAARZ010000048.1"/>
</dbReference>